<dbReference type="GO" id="GO:0000271">
    <property type="term" value="P:polysaccharide biosynthetic process"/>
    <property type="evidence" value="ECO:0007669"/>
    <property type="project" value="InterPro"/>
</dbReference>
<dbReference type="Proteomes" id="UP000321949">
    <property type="component" value="Unassembled WGS sequence"/>
</dbReference>
<keyword evidence="5 6" id="KW-0472">Membrane</keyword>
<accession>A0A5C8I8B6</accession>
<dbReference type="RefSeq" id="WP_147050211.1">
    <property type="nucleotide sequence ID" value="NZ_BKAH01000005.1"/>
</dbReference>
<evidence type="ECO:0000259" key="7">
    <source>
        <dbReference type="Pfam" id="PF04138"/>
    </source>
</evidence>
<dbReference type="InterPro" id="IPR007267">
    <property type="entry name" value="GtrA_DPMS_TM"/>
</dbReference>
<keyword evidence="4 6" id="KW-1133">Transmembrane helix</keyword>
<feature type="transmembrane region" description="Helical" evidence="6">
    <location>
        <begin position="113"/>
        <end position="133"/>
    </location>
</feature>
<evidence type="ECO:0000256" key="6">
    <source>
        <dbReference type="SAM" id="Phobius"/>
    </source>
</evidence>
<evidence type="ECO:0000256" key="1">
    <source>
        <dbReference type="ARBA" id="ARBA00004141"/>
    </source>
</evidence>
<evidence type="ECO:0000313" key="9">
    <source>
        <dbReference type="Proteomes" id="UP000321949"/>
    </source>
</evidence>
<dbReference type="EMBL" id="VRSX01000001">
    <property type="protein sequence ID" value="TXK15647.1"/>
    <property type="molecule type" value="Genomic_DNA"/>
</dbReference>
<comment type="caution">
    <text evidence="8">The sequence shown here is derived from an EMBL/GenBank/DDBJ whole genome shotgun (WGS) entry which is preliminary data.</text>
</comment>
<dbReference type="PANTHER" id="PTHR38459:SF1">
    <property type="entry name" value="PROPHAGE BACTOPRENOL-LINKED GLUCOSE TRANSLOCASE HOMOLOG"/>
    <property type="match status" value="1"/>
</dbReference>
<evidence type="ECO:0000256" key="4">
    <source>
        <dbReference type="ARBA" id="ARBA00022989"/>
    </source>
</evidence>
<feature type="transmembrane region" description="Helical" evidence="6">
    <location>
        <begin position="87"/>
        <end position="107"/>
    </location>
</feature>
<dbReference type="OrthoDB" id="9807815at2"/>
<organism evidence="8 9">
    <name type="scientific">Microbacterium saccharophilum</name>
    <dbReference type="NCBI Taxonomy" id="1213358"/>
    <lineage>
        <taxon>Bacteria</taxon>
        <taxon>Bacillati</taxon>
        <taxon>Actinomycetota</taxon>
        <taxon>Actinomycetes</taxon>
        <taxon>Micrococcales</taxon>
        <taxon>Microbacteriaceae</taxon>
        <taxon>Microbacterium</taxon>
    </lineage>
</organism>
<name>A0A5C8I8B6_9MICO</name>
<keyword evidence="9" id="KW-1185">Reference proteome</keyword>
<dbReference type="InterPro" id="IPR051401">
    <property type="entry name" value="GtrA_CellWall_Glycosyl"/>
</dbReference>
<proteinExistence type="inferred from homology"/>
<dbReference type="PANTHER" id="PTHR38459">
    <property type="entry name" value="PROPHAGE BACTOPRENOL-LINKED GLUCOSE TRANSLOCASE HOMOLOG"/>
    <property type="match status" value="1"/>
</dbReference>
<evidence type="ECO:0000256" key="5">
    <source>
        <dbReference type="ARBA" id="ARBA00023136"/>
    </source>
</evidence>
<comment type="similarity">
    <text evidence="2">Belongs to the GtrA family.</text>
</comment>
<evidence type="ECO:0000256" key="2">
    <source>
        <dbReference type="ARBA" id="ARBA00009399"/>
    </source>
</evidence>
<feature type="transmembrane region" description="Helical" evidence="6">
    <location>
        <begin position="52"/>
        <end position="75"/>
    </location>
</feature>
<keyword evidence="3 6" id="KW-0812">Transmembrane</keyword>
<feature type="transmembrane region" description="Helical" evidence="6">
    <location>
        <begin position="21"/>
        <end position="46"/>
    </location>
</feature>
<sequence length="165" mass="18076">MTARSGSRLPRDGRLRRLLGQFARFLVVGLVSFAFDYGLFFVLFQYFGVQYILASTISFSLSLILNYVLTLKFVFEAQPGRSIVKEFAIYIGLNIIALGLNQLILFVTVDGVGIDPLIGKLIATAVVLVYNFTSRKLLIERSSGTRPAVAQRDGIGTSETGGITS</sequence>
<evidence type="ECO:0000313" key="8">
    <source>
        <dbReference type="EMBL" id="TXK15647.1"/>
    </source>
</evidence>
<dbReference type="AlphaFoldDB" id="A0A5C8I8B6"/>
<feature type="domain" description="GtrA/DPMS transmembrane" evidence="7">
    <location>
        <begin position="24"/>
        <end position="138"/>
    </location>
</feature>
<dbReference type="GO" id="GO:0005886">
    <property type="term" value="C:plasma membrane"/>
    <property type="evidence" value="ECO:0007669"/>
    <property type="project" value="TreeGrafter"/>
</dbReference>
<evidence type="ECO:0000256" key="3">
    <source>
        <dbReference type="ARBA" id="ARBA00022692"/>
    </source>
</evidence>
<comment type="subcellular location">
    <subcellularLocation>
        <location evidence="1">Membrane</location>
        <topology evidence="1">Multi-pass membrane protein</topology>
    </subcellularLocation>
</comment>
<dbReference type="Pfam" id="PF04138">
    <property type="entry name" value="GtrA_DPMS_TM"/>
    <property type="match status" value="1"/>
</dbReference>
<protein>
    <submittedName>
        <fullName evidence="8">GtrA family protein</fullName>
    </submittedName>
</protein>
<reference evidence="8 9" key="1">
    <citation type="submission" date="2019-08" db="EMBL/GenBank/DDBJ databases">
        <authorList>
            <person name="Dong K."/>
        </authorList>
    </citation>
    <scope>NUCLEOTIDE SEQUENCE [LARGE SCALE GENOMIC DNA]</scope>
    <source>
        <strain evidence="8 9">K-1</strain>
    </source>
</reference>
<gene>
    <name evidence="8" type="ORF">FVP74_04485</name>
</gene>